<sequence>MLLGPTRTSGVRGATVPRSPRSSTHRPSAGRISLSQLPPALQVQLASRPEVTAHFAATIYGSLDELGHNMAVQNALVTRAEDLERSYEAHRFRGASRSSMFHRVEAATASLEGPMAAAQLADPPPAVGSSRAAGEREPVWMRLSSPDTGFTAAFRRMRAAQQPQPQPQQPGASSGGGAVRSGTWGRVGAAGGAAASGRAAQQQRLKGQVQKHAGSGVGAVASRYMHPSPSPPPGSGITGTARTLAAGGVGSTQHTPRHVMFQTAPVGGANLFVRPVDDAAGAAARVSISTLQFGSPRVSHAGGAAAGPLGFMPPGVDTAAGHAILARLSAGQQSPLPAERWSLSAPALGQGGPAGADSGSRGFGSGNSACPADAADAQLPFWPPEHEGHEAVAVWQGEARAAGRSAGAASAAASRGLSHTISADTAMVPAFQGLEGTRVSNAPEAAFGEAAAAPVVGSWEGDDGGCDGAGTGALAAPQPGAFSTAAAKKTRSLQWRNFTQASSIGGASSTTTVSPETALRLGATGGGVEQMLAAGMAQRTSSHTSRSSQRSRTSRHSDDSDGDFDLAAAAAVKDSSGAGGAGGGGGQQQQQQQQQVVRLCRASMALVRHSEALLAEMGLDGAAGEQYGGSDSKDEEDDQEDFEAVAVAAAAPGQYHQAPAPAVTLPEEWWLTEPGTCLLPQPASPPHITTATAAAVLEPSPAGPSQPPHSGQRKSQSWQRQQQQRQQQPAMADGFGQWMATIRAMMSDLDTSMEQIRERIDECKGAATGDDDDSGGAAEEHPGDNSLTEAGAHSRSGSGGSSAAASRRVTLMAQHAALAQQRKSLALAARQLRRLTCRMSPPGLLPGAAAGEAGSEGGGSDEEGSAGAGGGEAGGGGGGGWLLGAARRLGPAGEAGGADDVLGGDAVERLQHGSPPAHASSQAAGAYAGGEAVGGGPMGAGSVWAAGDAEPSAGGGSTFWQQPIHSRGRTGGGLTAGPGLGAGAGAHHITWAAADPAAMSAADAVSVRAFGDSRSGSAGSSPAQLRREVSSTSASLGSGPHQAGRRQASRQQRHALDAAADGAPSPFTTSSSSGAGGGGGGGAAAAVIVIGSNRSTSSRSLQLGVTGCRPISRASSDAGNPHRCLYPGSSGAGGRSNRSRNAAAGSGSNSRSTSQRRRADPRDASGAGAGAGGSAGAAPNARCVGDDPRTVDDAGLRHPTYTLLTFGADEVLDPEGEDDECGTAVSHGAQGLRAGSVSSMLSVSRGSSRGRQQQQQQGGGGQGPLSKFDPTGVKRQLSRSHPALDPMAPLTPTPVQPTPPASASVHPPQLQPTDVAPADSSDIAAAKEQPLPAGPSAQPEQESAEGLRSGPSISSGNDGVAAAGALAGGSGADCEALLLPDAYTTGNANSSAWNARAAHAQAQAEVEAGPVTCTMQRVVRTRFARGSCGYSAPAGVEANGDISATTAGQEAAWAQSPGTSFDGSVRRAGSGVLARAAGGGMRVGTRLPQEEWASAPSSPLLRIGEASTAAAAATTITLEAAGTTLARAAGGDVTRGTGTLQQQSQHLGMSLLPGAAEARAEPAAPGQQLLPASASSPLLLSSSAPSSPLRPSAHGGTAHSDVHASGTIAGASTRVRGSRFGSRGAGGGGAGGGSACASPAAAEARSFRLNTPPGSPVHASLPAAAAGAGSGRASGSGGLVSALRGLHQGPGPLAAGSMSSAEQQGAEEQGAAGAEGGAAGASSAGVILVRGVRSCSSPMAARRVGWGAPAATAVPSSPPAQAAGSSPGGSSGSSPGGPLMVVTRLGGGAGGASPAVTATWFERSAGGGRGVGGGGRYTTMLMSTSSAAAVNGQPGRTAADRSGGGSSDPNTGVRPATATAAGSPVRQPRAGSLEHGGAGVAGVGAGPGAGTGALMPPSPSATGVGMGSSWDFGAWGWGGGSPSGSAAPPSPYVMDGGSRSVRLTSAPMAVGPRSSKV</sequence>
<feature type="region of interest" description="Disordered" evidence="1">
    <location>
        <begin position="765"/>
        <end position="805"/>
    </location>
</feature>
<feature type="region of interest" description="Disordered" evidence="1">
    <location>
        <begin position="1"/>
        <end position="35"/>
    </location>
</feature>
<comment type="caution">
    <text evidence="2">The sequence shown here is derived from an EMBL/GenBank/DDBJ whole genome shotgun (WGS) entry which is preliminary data.</text>
</comment>
<feature type="region of interest" description="Disordered" evidence="1">
    <location>
        <begin position="343"/>
        <end position="371"/>
    </location>
</feature>
<feature type="compositionally biased region" description="Low complexity" evidence="1">
    <location>
        <begin position="17"/>
        <end position="27"/>
    </location>
</feature>
<evidence type="ECO:0000313" key="2">
    <source>
        <dbReference type="EMBL" id="KAG2452603.1"/>
    </source>
</evidence>
<evidence type="ECO:0000256" key="1">
    <source>
        <dbReference type="SAM" id="MobiDB-lite"/>
    </source>
</evidence>
<feature type="compositionally biased region" description="Gly residues" evidence="1">
    <location>
        <begin position="1668"/>
        <end position="1678"/>
    </location>
</feature>
<feature type="region of interest" description="Disordered" evidence="1">
    <location>
        <begin position="1577"/>
        <end position="1717"/>
    </location>
</feature>
<accession>A0A836BAP3</accession>
<feature type="compositionally biased region" description="Low complexity" evidence="1">
    <location>
        <begin position="192"/>
        <end position="204"/>
    </location>
</feature>
<feature type="compositionally biased region" description="Low complexity" evidence="1">
    <location>
        <begin position="538"/>
        <end position="551"/>
    </location>
</feature>
<feature type="compositionally biased region" description="Gly residues" evidence="1">
    <location>
        <begin position="1623"/>
        <end position="1634"/>
    </location>
</feature>
<organism evidence="2 3">
    <name type="scientific">Chlamydomonas schloesseri</name>
    <dbReference type="NCBI Taxonomy" id="2026947"/>
    <lineage>
        <taxon>Eukaryota</taxon>
        <taxon>Viridiplantae</taxon>
        <taxon>Chlorophyta</taxon>
        <taxon>core chlorophytes</taxon>
        <taxon>Chlorophyceae</taxon>
        <taxon>CS clade</taxon>
        <taxon>Chlamydomonadales</taxon>
        <taxon>Chlamydomonadaceae</taxon>
        <taxon>Chlamydomonas</taxon>
    </lineage>
</organism>
<feature type="compositionally biased region" description="Low complexity" evidence="1">
    <location>
        <begin position="1244"/>
        <end position="1256"/>
    </location>
</feature>
<feature type="compositionally biased region" description="Gly residues" evidence="1">
    <location>
        <begin position="1874"/>
        <end position="1884"/>
    </location>
</feature>
<feature type="region of interest" description="Disordered" evidence="1">
    <location>
        <begin position="840"/>
        <end position="875"/>
    </location>
</feature>
<feature type="compositionally biased region" description="Gly residues" evidence="1">
    <location>
        <begin position="866"/>
        <end position="875"/>
    </location>
</feature>
<dbReference type="OrthoDB" id="553272at2759"/>
<feature type="compositionally biased region" description="Basic and acidic residues" evidence="1">
    <location>
        <begin position="1184"/>
        <end position="1196"/>
    </location>
</feature>
<feature type="compositionally biased region" description="Acidic residues" evidence="1">
    <location>
        <begin position="1210"/>
        <end position="1221"/>
    </location>
</feature>
<feature type="compositionally biased region" description="Low complexity" evidence="1">
    <location>
        <begin position="1699"/>
        <end position="1712"/>
    </location>
</feature>
<keyword evidence="3" id="KW-1185">Reference proteome</keyword>
<gene>
    <name evidence="2" type="ORF">HYH02_002840</name>
</gene>
<feature type="compositionally biased region" description="Pro residues" evidence="1">
    <location>
        <begin position="1289"/>
        <end position="1300"/>
    </location>
</feature>
<feature type="compositionally biased region" description="Low complexity" evidence="1">
    <location>
        <begin position="1135"/>
        <end position="1153"/>
    </location>
</feature>
<feature type="region of interest" description="Disordered" evidence="1">
    <location>
        <begin position="698"/>
        <end position="732"/>
    </location>
</feature>
<feature type="region of interest" description="Disordered" evidence="1">
    <location>
        <begin position="943"/>
        <end position="976"/>
    </location>
</feature>
<feature type="compositionally biased region" description="Low complexity" evidence="1">
    <location>
        <begin position="1749"/>
        <end position="1765"/>
    </location>
</feature>
<feature type="region of interest" description="Disordered" evidence="1">
    <location>
        <begin position="1827"/>
        <end position="1884"/>
    </location>
</feature>
<feature type="region of interest" description="Disordered" evidence="1">
    <location>
        <begin position="908"/>
        <end position="928"/>
    </location>
</feature>
<feature type="region of interest" description="Disordered" evidence="1">
    <location>
        <begin position="1011"/>
        <end position="1084"/>
    </location>
</feature>
<feature type="compositionally biased region" description="Low complexity" evidence="1">
    <location>
        <begin position="790"/>
        <end position="805"/>
    </location>
</feature>
<feature type="compositionally biased region" description="Gly residues" evidence="1">
    <location>
        <begin position="1766"/>
        <end position="1775"/>
    </location>
</feature>
<feature type="region of interest" description="Disordered" evidence="1">
    <location>
        <begin position="1109"/>
        <end position="1356"/>
    </location>
</feature>
<feature type="compositionally biased region" description="Low complexity" evidence="1">
    <location>
        <begin position="840"/>
        <end position="853"/>
    </location>
</feature>
<dbReference type="EMBL" id="JAEHOD010000005">
    <property type="protein sequence ID" value="KAG2452603.1"/>
    <property type="molecule type" value="Genomic_DNA"/>
</dbReference>
<dbReference type="Proteomes" id="UP000613740">
    <property type="component" value="Unassembled WGS sequence"/>
</dbReference>
<feature type="compositionally biased region" description="Low complexity" evidence="1">
    <location>
        <begin position="913"/>
        <end position="926"/>
    </location>
</feature>
<feature type="region of interest" description="Disordered" evidence="1">
    <location>
        <begin position="535"/>
        <end position="562"/>
    </location>
</feature>
<feature type="region of interest" description="Disordered" evidence="1">
    <location>
        <begin position="1749"/>
        <end position="1785"/>
    </location>
</feature>
<feature type="region of interest" description="Disordered" evidence="1">
    <location>
        <begin position="119"/>
        <end position="145"/>
    </location>
</feature>
<feature type="region of interest" description="Disordered" evidence="1">
    <location>
        <begin position="1919"/>
        <end position="1957"/>
    </location>
</feature>
<feature type="compositionally biased region" description="Low complexity" evidence="1">
    <location>
        <begin position="1635"/>
        <end position="1648"/>
    </location>
</feature>
<protein>
    <submittedName>
        <fullName evidence="2">Uncharacterized protein</fullName>
    </submittedName>
</protein>
<feature type="compositionally biased region" description="Polar residues" evidence="1">
    <location>
        <begin position="1014"/>
        <end position="1023"/>
    </location>
</feature>
<feature type="compositionally biased region" description="Low complexity" evidence="1">
    <location>
        <begin position="1656"/>
        <end position="1667"/>
    </location>
</feature>
<name>A0A836BAP3_9CHLO</name>
<evidence type="ECO:0000313" key="3">
    <source>
        <dbReference type="Proteomes" id="UP000613740"/>
    </source>
</evidence>
<feature type="compositionally biased region" description="Low complexity" evidence="1">
    <location>
        <begin position="713"/>
        <end position="728"/>
    </location>
</feature>
<feature type="compositionally biased region" description="Low complexity" evidence="1">
    <location>
        <begin position="1577"/>
        <end position="1593"/>
    </location>
</feature>
<feature type="compositionally biased region" description="Gly residues" evidence="1">
    <location>
        <begin position="1074"/>
        <end position="1083"/>
    </location>
</feature>
<feature type="region of interest" description="Disordered" evidence="1">
    <location>
        <begin position="158"/>
        <end position="215"/>
    </location>
</feature>
<proteinExistence type="predicted"/>
<reference evidence="2" key="1">
    <citation type="journal article" date="2020" name="bioRxiv">
        <title>Comparative genomics of Chlamydomonas.</title>
        <authorList>
            <person name="Craig R.J."/>
            <person name="Hasan A.R."/>
            <person name="Ness R.W."/>
            <person name="Keightley P.D."/>
        </authorList>
    </citation>
    <scope>NUCLEOTIDE SEQUENCE</scope>
    <source>
        <strain evidence="2">CCAP 11/173</strain>
    </source>
</reference>
<feature type="compositionally biased region" description="Basic residues" evidence="1">
    <location>
        <begin position="1043"/>
        <end position="1053"/>
    </location>
</feature>